<proteinExistence type="predicted"/>
<reference evidence="1" key="1">
    <citation type="submission" date="2022-11" db="EMBL/GenBank/DDBJ databases">
        <authorList>
            <person name="Vasilchenko N.G."/>
            <person name="Prazdnova E.V."/>
            <person name="Gorovtsov A.V."/>
            <person name="Chistyakov V.A."/>
            <person name="Pak M.L."/>
        </authorList>
    </citation>
    <scope>NUCLEOTIDE SEQUENCE</scope>
    <source>
        <strain evidence="1">R 4.5</strain>
    </source>
</reference>
<organism evidence="1">
    <name type="scientific">Paenibacillus polymyxa</name>
    <name type="common">Bacillus polymyxa</name>
    <dbReference type="NCBI Taxonomy" id="1406"/>
    <lineage>
        <taxon>Bacteria</taxon>
        <taxon>Bacillati</taxon>
        <taxon>Bacillota</taxon>
        <taxon>Bacilli</taxon>
        <taxon>Bacillales</taxon>
        <taxon>Paenibacillaceae</taxon>
        <taxon>Paenibacillus</taxon>
    </lineage>
</organism>
<dbReference type="AlphaFoldDB" id="A0AAE9PT65"/>
<sequence>MGKVTPCCSFILRAMVRTMVHGDRSFGTGVNQRSLRFIHPAGNHG</sequence>
<name>A0AAE9PT65_PAEPO</name>
<gene>
    <name evidence="1" type="ORF">MF626_07320</name>
</gene>
<accession>A0AAE9PT65</accession>
<protein>
    <submittedName>
        <fullName evidence="1">Uncharacterized protein</fullName>
    </submittedName>
</protein>
<evidence type="ECO:0000313" key="1">
    <source>
        <dbReference type="EMBL" id="UZP76651.1"/>
    </source>
</evidence>
<dbReference type="EMBL" id="CP097770">
    <property type="protein sequence ID" value="UZP76651.1"/>
    <property type="molecule type" value="Genomic_DNA"/>
</dbReference>